<evidence type="ECO:0000313" key="5">
    <source>
        <dbReference type="EMBL" id="MFC4709985.1"/>
    </source>
</evidence>
<comment type="caution">
    <text evidence="5">The sequence shown here is derived from an EMBL/GenBank/DDBJ whole genome shotgun (WGS) entry which is preliminary data.</text>
</comment>
<dbReference type="PIRSF" id="PIRSF000906">
    <property type="entry name" value="FBPtase_Bacill"/>
    <property type="match status" value="1"/>
</dbReference>
<evidence type="ECO:0000256" key="3">
    <source>
        <dbReference type="ARBA" id="ARBA00023277"/>
    </source>
</evidence>
<keyword evidence="1 4" id="KW-0378">Hydrolase</keyword>
<dbReference type="EMBL" id="JBHSGT010000033">
    <property type="protein sequence ID" value="MFC4709985.1"/>
    <property type="molecule type" value="Genomic_DNA"/>
</dbReference>
<evidence type="ECO:0000256" key="4">
    <source>
        <dbReference type="HAMAP-Rule" id="MF_01854"/>
    </source>
</evidence>
<dbReference type="EC" id="3.1.3.11" evidence="4"/>
<dbReference type="Proteomes" id="UP001596026">
    <property type="component" value="Unassembled WGS sequence"/>
</dbReference>
<comment type="pathway">
    <text evidence="4">Carbohydrate biosynthesis; gluconeogenesis.</text>
</comment>
<accession>A0ABV9M513</accession>
<protein>
    <recommendedName>
        <fullName evidence="4">Fructose-1,6-bisphosphatase class 3</fullName>
        <shortName evidence="4">FBPase class 3</shortName>
        <ecNumber evidence="4">3.1.3.11</ecNumber>
    </recommendedName>
    <alternativeName>
        <fullName evidence="4">D-fructose-1,6-bisphosphate 1-phosphohydrolase class 3</fullName>
    </alternativeName>
</protein>
<dbReference type="InterPro" id="IPR029052">
    <property type="entry name" value="Metallo-depent_PP-like"/>
</dbReference>
<dbReference type="Pfam" id="PF06874">
    <property type="entry name" value="FBPase_2"/>
    <property type="match status" value="1"/>
</dbReference>
<comment type="similarity">
    <text evidence="4">Belongs to the FBPase class 3 family.</text>
</comment>
<name>A0ABV9M513_9ENTE</name>
<gene>
    <name evidence="4" type="primary">fbp</name>
    <name evidence="5" type="ORF">ACFO3L_04990</name>
</gene>
<sequence>MLSKPYYALLKEKFQNKENVVTELINLEAILHLPKGTEHFLSDVHGEFDAFDHVLRNGSGSVKEKLNECFSQTDVKIEQLATLIYYPEERIRLELLHLSAEEKAAWYRRVIPLLITVTNFSGRKYTRSKVRKALPARFSYIIEELLTESQKELGKEEYFQAIIDKVIQLNQAAALTTDLCYLIQRLVVDHLHIVGDIYDRGPAPDFIMERLMQHHSVDIQWGNHDIVWMAAMAGSPIAMVNLLRICARYGNLDIVEDRYGINLRPLIEYAQAYYQPNAMFAPRLDEEEAAFSSLEKEQLNTVQQATAILQFKLESQLIQRRPEFCMGHRDLLSKIDFVEQTIQLEGVTYSLVNFSAPTVNPEQPNQLTSEEVQLLNRLQTAFQGSEKLRRHMDFLLEKGSMYLCYNGNLLLHGCIPLHENGDFKSLRINHEQYSGKALLDFFEKQVRMSYKQPEETEDLATDLLWYLWTGECSSLFGKDAMTTFERYYIEDRTTHRETKNAYYTLRNEETICQEILLKFGLEKDGHIINGHTPVKEKQGESPIKANGRLLVIDGGFAKSYQETTGLAGYTLLSNSYGLQLVAHQPFDSVEAAVVSGTDILSTKRLVEKVKERTTVEQTNTGQKILEEMKTLEVLYQNYHKC</sequence>
<dbReference type="RefSeq" id="WP_379964457.1">
    <property type="nucleotide sequence ID" value="NZ_JBHSGT010000033.1"/>
</dbReference>
<evidence type="ECO:0000313" key="6">
    <source>
        <dbReference type="Proteomes" id="UP001596026"/>
    </source>
</evidence>
<organism evidence="5 6">
    <name type="scientific">Enterococcus eurekensis</name>
    <dbReference type="NCBI Taxonomy" id="1159753"/>
    <lineage>
        <taxon>Bacteria</taxon>
        <taxon>Bacillati</taxon>
        <taxon>Bacillota</taxon>
        <taxon>Bacilli</taxon>
        <taxon>Lactobacillales</taxon>
        <taxon>Enterococcaceae</taxon>
        <taxon>Enterococcus</taxon>
    </lineage>
</organism>
<dbReference type="Gene3D" id="3.60.21.10">
    <property type="match status" value="1"/>
</dbReference>
<dbReference type="SUPFAM" id="SSF56300">
    <property type="entry name" value="Metallo-dependent phosphatases"/>
    <property type="match status" value="1"/>
</dbReference>
<comment type="cofactor">
    <cofactor evidence="4">
        <name>Mn(2+)</name>
        <dbReference type="ChEBI" id="CHEBI:29035"/>
    </cofactor>
</comment>
<proteinExistence type="inferred from homology"/>
<keyword evidence="3 4" id="KW-0119">Carbohydrate metabolism</keyword>
<reference evidence="6" key="1">
    <citation type="journal article" date="2019" name="Int. J. Syst. Evol. Microbiol.">
        <title>The Global Catalogue of Microorganisms (GCM) 10K type strain sequencing project: providing services to taxonomists for standard genome sequencing and annotation.</title>
        <authorList>
            <consortium name="The Broad Institute Genomics Platform"/>
            <consortium name="The Broad Institute Genome Sequencing Center for Infectious Disease"/>
            <person name="Wu L."/>
            <person name="Ma J."/>
        </authorList>
    </citation>
    <scope>NUCLEOTIDE SEQUENCE [LARGE SCALE GENOMIC DNA]</scope>
    <source>
        <strain evidence="6">CGMCC 1.19061</strain>
    </source>
</reference>
<evidence type="ECO:0000256" key="2">
    <source>
        <dbReference type="ARBA" id="ARBA00023211"/>
    </source>
</evidence>
<dbReference type="HAMAP" id="MF_01854">
    <property type="entry name" value="FBPase_class3"/>
    <property type="match status" value="1"/>
</dbReference>
<dbReference type="InterPro" id="IPR009164">
    <property type="entry name" value="FBPtase_class3"/>
</dbReference>
<evidence type="ECO:0000256" key="1">
    <source>
        <dbReference type="ARBA" id="ARBA00022801"/>
    </source>
</evidence>
<keyword evidence="2 4" id="KW-0464">Manganese</keyword>
<keyword evidence="6" id="KW-1185">Reference proteome</keyword>
<comment type="catalytic activity">
    <reaction evidence="4">
        <text>beta-D-fructose 1,6-bisphosphate + H2O = beta-D-fructose 6-phosphate + phosphate</text>
        <dbReference type="Rhea" id="RHEA:11064"/>
        <dbReference type="ChEBI" id="CHEBI:15377"/>
        <dbReference type="ChEBI" id="CHEBI:32966"/>
        <dbReference type="ChEBI" id="CHEBI:43474"/>
        <dbReference type="ChEBI" id="CHEBI:57634"/>
        <dbReference type="EC" id="3.1.3.11"/>
    </reaction>
</comment>